<evidence type="ECO:0000256" key="7">
    <source>
        <dbReference type="ARBA" id="ARBA00022692"/>
    </source>
</evidence>
<dbReference type="InterPro" id="IPR005467">
    <property type="entry name" value="His_kinase_dom"/>
</dbReference>
<dbReference type="GO" id="GO:0005886">
    <property type="term" value="C:plasma membrane"/>
    <property type="evidence" value="ECO:0007669"/>
    <property type="project" value="UniProtKB-SubCell"/>
</dbReference>
<reference evidence="17 18" key="1">
    <citation type="journal article" date="2017" name="Elife">
        <title>Extensive horizontal gene transfer in cheese-associated bacteria.</title>
        <authorList>
            <person name="Bonham K.S."/>
            <person name="Wolfe B.E."/>
            <person name="Dutton R.J."/>
        </authorList>
    </citation>
    <scope>NUCLEOTIDE SEQUENCE [LARGE SCALE GENOMIC DNA]</scope>
    <source>
        <strain evidence="17 18">JB182</strain>
    </source>
</reference>
<keyword evidence="4" id="KW-1003">Cell membrane</keyword>
<protein>
    <recommendedName>
        <fullName evidence="3">histidine kinase</fullName>
        <ecNumber evidence="3">2.7.13.3</ecNumber>
    </recommendedName>
</protein>
<dbReference type="Pfam" id="PF17203">
    <property type="entry name" value="sCache_3_2"/>
    <property type="match status" value="1"/>
</dbReference>
<dbReference type="InterPro" id="IPR000014">
    <property type="entry name" value="PAS"/>
</dbReference>
<dbReference type="InterPro" id="IPR029151">
    <property type="entry name" value="Sensor-like_sf"/>
</dbReference>
<evidence type="ECO:0000256" key="15">
    <source>
        <dbReference type="SAM" id="Phobius"/>
    </source>
</evidence>
<dbReference type="GO" id="GO:0006355">
    <property type="term" value="P:regulation of DNA-templated transcription"/>
    <property type="evidence" value="ECO:0007669"/>
    <property type="project" value="InterPro"/>
</dbReference>
<evidence type="ECO:0000256" key="4">
    <source>
        <dbReference type="ARBA" id="ARBA00022475"/>
    </source>
</evidence>
<dbReference type="Gene3D" id="3.30.565.10">
    <property type="entry name" value="Histidine kinase-like ATPase, C-terminal domain"/>
    <property type="match status" value="1"/>
</dbReference>
<keyword evidence="6" id="KW-0808">Transferase</keyword>
<dbReference type="AlphaFoldDB" id="A0A2N7RXV1"/>
<evidence type="ECO:0000256" key="14">
    <source>
        <dbReference type="SAM" id="MobiDB-lite"/>
    </source>
</evidence>
<dbReference type="Pfam" id="PF14689">
    <property type="entry name" value="SPOB_a"/>
    <property type="match status" value="1"/>
</dbReference>
<dbReference type="Proteomes" id="UP000235739">
    <property type="component" value="Unassembled WGS sequence"/>
</dbReference>
<evidence type="ECO:0000259" key="16">
    <source>
        <dbReference type="PROSITE" id="PS50109"/>
    </source>
</evidence>
<dbReference type="Gene3D" id="3.30.450.20">
    <property type="entry name" value="PAS domain"/>
    <property type="match status" value="2"/>
</dbReference>
<keyword evidence="5" id="KW-0597">Phosphoprotein</keyword>
<evidence type="ECO:0000256" key="12">
    <source>
        <dbReference type="ARBA" id="ARBA00023012"/>
    </source>
</evidence>
<evidence type="ECO:0000313" key="18">
    <source>
        <dbReference type="Proteomes" id="UP000235739"/>
    </source>
</evidence>
<dbReference type="InterPro" id="IPR004358">
    <property type="entry name" value="Sig_transdc_His_kin-like_C"/>
</dbReference>
<evidence type="ECO:0000313" key="17">
    <source>
        <dbReference type="EMBL" id="PMQ18701.1"/>
    </source>
</evidence>
<dbReference type="SUPFAM" id="SSF103190">
    <property type="entry name" value="Sensory domain-like"/>
    <property type="match status" value="1"/>
</dbReference>
<comment type="subcellular location">
    <subcellularLocation>
        <location evidence="2">Cell membrane</location>
        <topology evidence="2">Multi-pass membrane protein</topology>
    </subcellularLocation>
</comment>
<evidence type="ECO:0000256" key="9">
    <source>
        <dbReference type="ARBA" id="ARBA00022777"/>
    </source>
</evidence>
<dbReference type="InterPro" id="IPR050428">
    <property type="entry name" value="TCS_sensor_his_kinase"/>
</dbReference>
<comment type="caution">
    <text evidence="17">The sequence shown here is derived from an EMBL/GenBank/DDBJ whole genome shotgun (WGS) entry which is preliminary data.</text>
</comment>
<feature type="region of interest" description="Disordered" evidence="14">
    <location>
        <begin position="526"/>
        <end position="545"/>
    </location>
</feature>
<evidence type="ECO:0000256" key="5">
    <source>
        <dbReference type="ARBA" id="ARBA00022553"/>
    </source>
</evidence>
<dbReference type="PROSITE" id="PS50109">
    <property type="entry name" value="HIS_KIN"/>
    <property type="match status" value="1"/>
</dbReference>
<keyword evidence="9 17" id="KW-0418">Kinase</keyword>
<dbReference type="InterPro" id="IPR036890">
    <property type="entry name" value="HATPase_C_sf"/>
</dbReference>
<feature type="domain" description="Histidine kinase" evidence="16">
    <location>
        <begin position="419"/>
        <end position="526"/>
    </location>
</feature>
<gene>
    <name evidence="17" type="ORF">CIK84_18100</name>
</gene>
<evidence type="ECO:0000256" key="1">
    <source>
        <dbReference type="ARBA" id="ARBA00000085"/>
    </source>
</evidence>
<dbReference type="SUPFAM" id="SSF55785">
    <property type="entry name" value="PYP-like sensor domain (PAS domain)"/>
    <property type="match status" value="1"/>
</dbReference>
<keyword evidence="12" id="KW-0902">Two-component regulatory system</keyword>
<dbReference type="InterPro" id="IPR033463">
    <property type="entry name" value="sCache_3"/>
</dbReference>
<dbReference type="Pfam" id="PF02518">
    <property type="entry name" value="HATPase_c"/>
    <property type="match status" value="1"/>
</dbReference>
<dbReference type="InterPro" id="IPR039506">
    <property type="entry name" value="SPOB_a"/>
</dbReference>
<comment type="catalytic activity">
    <reaction evidence="1">
        <text>ATP + protein L-histidine = ADP + protein N-phospho-L-histidine.</text>
        <dbReference type="EC" id="2.7.13.3"/>
    </reaction>
</comment>
<evidence type="ECO:0000256" key="8">
    <source>
        <dbReference type="ARBA" id="ARBA00022741"/>
    </source>
</evidence>
<dbReference type="SUPFAM" id="SSF55874">
    <property type="entry name" value="ATPase domain of HSP90 chaperone/DNA topoisomerase II/histidine kinase"/>
    <property type="match status" value="1"/>
</dbReference>
<keyword evidence="7 15" id="KW-0812">Transmembrane</keyword>
<keyword evidence="11 15" id="KW-1133">Transmembrane helix</keyword>
<organism evidence="17 18">
    <name type="scientific">Glutamicibacter arilaitensis</name>
    <dbReference type="NCBI Taxonomy" id="256701"/>
    <lineage>
        <taxon>Bacteria</taxon>
        <taxon>Bacillati</taxon>
        <taxon>Actinomycetota</taxon>
        <taxon>Actinomycetes</taxon>
        <taxon>Micrococcales</taxon>
        <taxon>Micrococcaceae</taxon>
        <taxon>Glutamicibacter</taxon>
    </lineage>
</organism>
<name>A0A2N7RXV1_9MICC</name>
<dbReference type="CDD" id="cd00130">
    <property type="entry name" value="PAS"/>
    <property type="match status" value="1"/>
</dbReference>
<feature type="transmembrane region" description="Helical" evidence="15">
    <location>
        <begin position="172"/>
        <end position="194"/>
    </location>
</feature>
<feature type="transmembrane region" description="Helical" evidence="15">
    <location>
        <begin position="12"/>
        <end position="34"/>
    </location>
</feature>
<dbReference type="InterPro" id="IPR003594">
    <property type="entry name" value="HATPase_dom"/>
</dbReference>
<dbReference type="Gene3D" id="1.10.287.130">
    <property type="match status" value="1"/>
</dbReference>
<keyword evidence="8" id="KW-0547">Nucleotide-binding</keyword>
<dbReference type="PANTHER" id="PTHR45436:SF5">
    <property type="entry name" value="SENSOR HISTIDINE KINASE TRCS"/>
    <property type="match status" value="1"/>
</dbReference>
<evidence type="ECO:0000256" key="2">
    <source>
        <dbReference type="ARBA" id="ARBA00004651"/>
    </source>
</evidence>
<dbReference type="GO" id="GO:0005524">
    <property type="term" value="F:ATP binding"/>
    <property type="evidence" value="ECO:0007669"/>
    <property type="project" value="UniProtKB-KW"/>
</dbReference>
<dbReference type="PANTHER" id="PTHR45436">
    <property type="entry name" value="SENSOR HISTIDINE KINASE YKOH"/>
    <property type="match status" value="1"/>
</dbReference>
<keyword evidence="10" id="KW-0067">ATP-binding</keyword>
<dbReference type="PRINTS" id="PR00344">
    <property type="entry name" value="BCTRLSENSOR"/>
</dbReference>
<dbReference type="Pfam" id="PF00989">
    <property type="entry name" value="PAS"/>
    <property type="match status" value="1"/>
</dbReference>
<proteinExistence type="predicted"/>
<dbReference type="SMART" id="SM00387">
    <property type="entry name" value="HATPase_c"/>
    <property type="match status" value="1"/>
</dbReference>
<dbReference type="EC" id="2.7.13.3" evidence="3"/>
<dbReference type="EMBL" id="PNQX01000004">
    <property type="protein sequence ID" value="PMQ18701.1"/>
    <property type="molecule type" value="Genomic_DNA"/>
</dbReference>
<accession>A0A2N7RXV1</accession>
<keyword evidence="13 15" id="KW-0472">Membrane</keyword>
<dbReference type="RefSeq" id="WP_102599242.1">
    <property type="nucleotide sequence ID" value="NZ_PNQX01000004.1"/>
</dbReference>
<dbReference type="GO" id="GO:0000160">
    <property type="term" value="P:phosphorelay signal transduction system"/>
    <property type="evidence" value="ECO:0007669"/>
    <property type="project" value="UniProtKB-KW"/>
</dbReference>
<evidence type="ECO:0000256" key="3">
    <source>
        <dbReference type="ARBA" id="ARBA00012438"/>
    </source>
</evidence>
<dbReference type="InterPro" id="IPR035965">
    <property type="entry name" value="PAS-like_dom_sf"/>
</dbReference>
<evidence type="ECO:0000256" key="10">
    <source>
        <dbReference type="ARBA" id="ARBA00022840"/>
    </source>
</evidence>
<sequence>MDRKKNTRRFRVRILFLQLAIVLIMLLSVSVIVMRVEINRVEDAAFTRVATVASETAQLEPVGTALAEDPAKASTVVAPLAHLAESVSGVDYVTIADMRGVRVAHPDPEQIGEQVSSDHGPIREGESFRGIEEGPLGVTLRVKQPVYHDSQIVGTISVGILQSKVRANLVDIVWAFAPWIVLAVAIGSLAAAFVERAIRRFYRISPEEVDSLMQAQQAVLYSVSDGVLGVDGQGRLTLVNEEARRLLELPADAVGRPAEEVLDQSLVELLHSDSPAAESVQNVLSGERVLIATRREAMLGDKNYGRTVTLTDHTELEDTLRELSGQKSLTDTLRAQAHEFTNRLHLLSGLLSIGEYEEAKDHIRRFSGATGEHSETHLTDPTLSALFIAKQAVAREAGVRLELHPSSAIIQGTVVDEDIITVTANLLANAIEAAGDGGVVELHFNAGPSGVRIAVSDSGPGIKEADTDQVVQLGYSSKSGPQTAAHGRGIGLALVDRIRTRRHGVLNFHTSDLGGAQVIAAWPPAPAGARTHHAGDSAQGEQIND</sequence>
<evidence type="ECO:0000256" key="11">
    <source>
        <dbReference type="ARBA" id="ARBA00022989"/>
    </source>
</evidence>
<dbReference type="SMART" id="SM00091">
    <property type="entry name" value="PAS"/>
    <property type="match status" value="1"/>
</dbReference>
<evidence type="ECO:0000256" key="13">
    <source>
        <dbReference type="ARBA" id="ARBA00023136"/>
    </source>
</evidence>
<dbReference type="GO" id="GO:0004673">
    <property type="term" value="F:protein histidine kinase activity"/>
    <property type="evidence" value="ECO:0007669"/>
    <property type="project" value="UniProtKB-EC"/>
</dbReference>
<dbReference type="InterPro" id="IPR013767">
    <property type="entry name" value="PAS_fold"/>
</dbReference>
<evidence type="ECO:0000256" key="6">
    <source>
        <dbReference type="ARBA" id="ARBA00022679"/>
    </source>
</evidence>
<dbReference type="CDD" id="cd00075">
    <property type="entry name" value="HATPase"/>
    <property type="match status" value="1"/>
</dbReference>